<dbReference type="Pfam" id="PF00081">
    <property type="entry name" value="Sod_Fe_N"/>
    <property type="match status" value="1"/>
</dbReference>
<dbReference type="GO" id="GO:0004784">
    <property type="term" value="F:superoxide dismutase activity"/>
    <property type="evidence" value="ECO:0007669"/>
    <property type="project" value="UniProtKB-EC"/>
</dbReference>
<comment type="similarity">
    <text evidence="1 6">Belongs to the iron/manganese superoxide dismutase family.</text>
</comment>
<dbReference type="PIRSF" id="PIRSF000349">
    <property type="entry name" value="SODismutase"/>
    <property type="match status" value="1"/>
</dbReference>
<dbReference type="PANTHER" id="PTHR43595:SF2">
    <property type="entry name" value="SMALL RIBOSOMAL SUBUNIT PROTEIN MS42"/>
    <property type="match status" value="1"/>
</dbReference>
<evidence type="ECO:0000256" key="1">
    <source>
        <dbReference type="ARBA" id="ARBA00008714"/>
    </source>
</evidence>
<evidence type="ECO:0000313" key="10">
    <source>
        <dbReference type="EMBL" id="ARC37539.1"/>
    </source>
</evidence>
<dbReference type="Gene3D" id="1.10.287.990">
    <property type="entry name" value="Fe,Mn superoxide dismutase (SOD) domain"/>
    <property type="match status" value="1"/>
</dbReference>
<dbReference type="EC" id="1.15.1.1" evidence="2 6"/>
<evidence type="ECO:0000256" key="7">
    <source>
        <dbReference type="SAM" id="SignalP"/>
    </source>
</evidence>
<dbReference type="PROSITE" id="PS00088">
    <property type="entry name" value="SOD_MN"/>
    <property type="match status" value="1"/>
</dbReference>
<dbReference type="InterPro" id="IPR036324">
    <property type="entry name" value="Mn/Fe_SOD_N_sf"/>
</dbReference>
<dbReference type="Proteomes" id="UP000191257">
    <property type="component" value="Chromosome"/>
</dbReference>
<dbReference type="Gene3D" id="3.55.40.20">
    <property type="entry name" value="Iron/manganese superoxide dismutase, C-terminal domain"/>
    <property type="match status" value="1"/>
</dbReference>
<dbReference type="KEGG" id="pye:A6J80_15225"/>
<dbReference type="GO" id="GO:0046872">
    <property type="term" value="F:metal ion binding"/>
    <property type="evidence" value="ECO:0007669"/>
    <property type="project" value="UniProtKB-KW"/>
</dbReference>
<accession>A0A1V0GV27</accession>
<protein>
    <recommendedName>
        <fullName evidence="2 6">Superoxide dismutase</fullName>
        <ecNumber evidence="2 6">1.15.1.1</ecNumber>
    </recommendedName>
</protein>
<organism evidence="10 11">
    <name type="scientific">Paracoccus yeei</name>
    <dbReference type="NCBI Taxonomy" id="147645"/>
    <lineage>
        <taxon>Bacteria</taxon>
        <taxon>Pseudomonadati</taxon>
        <taxon>Pseudomonadota</taxon>
        <taxon>Alphaproteobacteria</taxon>
        <taxon>Rhodobacterales</taxon>
        <taxon>Paracoccaceae</taxon>
        <taxon>Paracoccus</taxon>
    </lineage>
</organism>
<feature type="binding site" evidence="5">
    <location>
        <position position="101"/>
    </location>
    <ligand>
        <name>Mn(2+)</name>
        <dbReference type="ChEBI" id="CHEBI:29035"/>
    </ligand>
</feature>
<dbReference type="InterPro" id="IPR036314">
    <property type="entry name" value="SOD_C_sf"/>
</dbReference>
<dbReference type="PANTHER" id="PTHR43595">
    <property type="entry name" value="37S RIBOSOMAL PROTEIN S26, MITOCHONDRIAL"/>
    <property type="match status" value="1"/>
</dbReference>
<comment type="catalytic activity">
    <reaction evidence="6">
        <text>2 superoxide + 2 H(+) = H2O2 + O2</text>
        <dbReference type="Rhea" id="RHEA:20696"/>
        <dbReference type="ChEBI" id="CHEBI:15378"/>
        <dbReference type="ChEBI" id="CHEBI:15379"/>
        <dbReference type="ChEBI" id="CHEBI:16240"/>
        <dbReference type="ChEBI" id="CHEBI:18421"/>
        <dbReference type="EC" id="1.15.1.1"/>
    </reaction>
</comment>
<proteinExistence type="inferred from homology"/>
<dbReference type="RefSeq" id="WP_080622050.1">
    <property type="nucleotide sequence ID" value="NZ_CAWMZI010000001.1"/>
</dbReference>
<dbReference type="Pfam" id="PF02777">
    <property type="entry name" value="Sod_Fe_C"/>
    <property type="match status" value="1"/>
</dbReference>
<feature type="binding site" evidence="5">
    <location>
        <position position="189"/>
    </location>
    <ligand>
        <name>Mn(2+)</name>
        <dbReference type="ChEBI" id="CHEBI:29035"/>
    </ligand>
</feature>
<gene>
    <name evidence="10" type="ORF">A6J80_15225</name>
</gene>
<dbReference type="PRINTS" id="PR01703">
    <property type="entry name" value="MNSODISMTASE"/>
</dbReference>
<dbReference type="AlphaFoldDB" id="A0A1V0GV27"/>
<dbReference type="InterPro" id="IPR019831">
    <property type="entry name" value="Mn/Fe_SOD_N"/>
</dbReference>
<dbReference type="InterPro" id="IPR019832">
    <property type="entry name" value="Mn/Fe_SOD_C"/>
</dbReference>
<reference evidence="10" key="1">
    <citation type="submission" date="2017-12" db="EMBL/GenBank/DDBJ databases">
        <title>FDA dAtabase for Regulatory Grade micrObial Sequences (FDA-ARGOS): Supporting development and validation of Infectious Disease Dx tests.</title>
        <authorList>
            <person name="Campos J."/>
            <person name="Goldberg B."/>
            <person name="Tallon L."/>
            <person name="Sadzewicz L."/>
            <person name="Sengamalay N."/>
            <person name="Ott S."/>
            <person name="Godinez A."/>
            <person name="Nagaraj S."/>
            <person name="Vyas G."/>
            <person name="Aluvathingal J."/>
            <person name="Nadendla S."/>
            <person name="Geyer C."/>
            <person name="Nandy P."/>
            <person name="Hobson J."/>
            <person name="Sichtig H."/>
        </authorList>
    </citation>
    <scope>NUCLEOTIDE SEQUENCE</scope>
    <source>
        <strain evidence="10">FDAARGOS_252</strain>
    </source>
</reference>
<evidence type="ECO:0000256" key="4">
    <source>
        <dbReference type="ARBA" id="ARBA00023002"/>
    </source>
</evidence>
<feature type="domain" description="Manganese/iron superoxide dismutase N-terminal" evidence="8">
    <location>
        <begin position="26"/>
        <end position="109"/>
    </location>
</feature>
<dbReference type="InterPro" id="IPR019833">
    <property type="entry name" value="Mn/Fe_SOD_BS"/>
</dbReference>
<keyword evidence="7" id="KW-0732">Signal</keyword>
<evidence type="ECO:0000256" key="2">
    <source>
        <dbReference type="ARBA" id="ARBA00012682"/>
    </source>
</evidence>
<keyword evidence="11" id="KW-1185">Reference proteome</keyword>
<dbReference type="STRING" id="147645.A6J80_15225"/>
<evidence type="ECO:0000259" key="9">
    <source>
        <dbReference type="Pfam" id="PF02777"/>
    </source>
</evidence>
<feature type="signal peptide" evidence="7">
    <location>
        <begin position="1"/>
        <end position="20"/>
    </location>
</feature>
<evidence type="ECO:0000256" key="6">
    <source>
        <dbReference type="RuleBase" id="RU000414"/>
    </source>
</evidence>
<evidence type="ECO:0000256" key="5">
    <source>
        <dbReference type="PIRSR" id="PIRSR000349-1"/>
    </source>
</evidence>
<dbReference type="EMBL" id="CP020442">
    <property type="protein sequence ID" value="ARC37539.1"/>
    <property type="molecule type" value="Genomic_DNA"/>
</dbReference>
<feature type="binding site" evidence="5">
    <location>
        <position position="193"/>
    </location>
    <ligand>
        <name>Mn(2+)</name>
        <dbReference type="ChEBI" id="CHEBI:29035"/>
    </ligand>
</feature>
<keyword evidence="4 6" id="KW-0560">Oxidoreductase</keyword>
<dbReference type="eggNOG" id="COG0605">
    <property type="taxonomic scope" value="Bacteria"/>
</dbReference>
<feature type="domain" description="Manganese/iron superoxide dismutase C-terminal" evidence="9">
    <location>
        <begin position="119"/>
        <end position="222"/>
    </location>
</feature>
<evidence type="ECO:0000313" key="11">
    <source>
        <dbReference type="Proteomes" id="UP000191257"/>
    </source>
</evidence>
<dbReference type="SUPFAM" id="SSF54719">
    <property type="entry name" value="Fe,Mn superoxide dismutase (SOD), C-terminal domain"/>
    <property type="match status" value="1"/>
</dbReference>
<dbReference type="SUPFAM" id="SSF46609">
    <property type="entry name" value="Fe,Mn superoxide dismutase (SOD), N-terminal domain"/>
    <property type="match status" value="1"/>
</dbReference>
<evidence type="ECO:0000259" key="8">
    <source>
        <dbReference type="Pfam" id="PF00081"/>
    </source>
</evidence>
<name>A0A1V0GV27_9RHOB</name>
<comment type="function">
    <text evidence="6">Destroys radicals which are normally produced within the cells and which are toxic to biological systems.</text>
</comment>
<dbReference type="GO" id="GO:0005737">
    <property type="term" value="C:cytoplasm"/>
    <property type="evidence" value="ECO:0007669"/>
    <property type="project" value="TreeGrafter"/>
</dbReference>
<dbReference type="InterPro" id="IPR001189">
    <property type="entry name" value="Mn/Fe_SOD"/>
</dbReference>
<sequence>MLDRLAIIATVTALPSLAMAQTDAPFTLPDLPYAADALAPAISAETMELHHGKHHKAYVDNLNKAVAADANAQGKTIEGLVANAGTYAPAIRNNAGGHWNHTFFWESMAPEGERDEMSEPLSQAVTAVYGSPEEFRKAFEKAGADRFGSGWVWLIVNDQDQLEITSTPNQDNPLMDVAEKKGTPILGNDVWEHAYYLTYQNRRPEYLSAWWDVVDWGKVSKRYAAALAD</sequence>
<feature type="chain" id="PRO_5012030294" description="Superoxide dismutase" evidence="7">
    <location>
        <begin position="21"/>
        <end position="229"/>
    </location>
</feature>
<keyword evidence="3 5" id="KW-0479">Metal-binding</keyword>
<feature type="binding site" evidence="5">
    <location>
        <position position="50"/>
    </location>
    <ligand>
        <name>Mn(2+)</name>
        <dbReference type="ChEBI" id="CHEBI:29035"/>
    </ligand>
</feature>
<evidence type="ECO:0000256" key="3">
    <source>
        <dbReference type="ARBA" id="ARBA00022723"/>
    </source>
</evidence>